<evidence type="ECO:0000313" key="2">
    <source>
        <dbReference type="Proteomes" id="UP000214646"/>
    </source>
</evidence>
<protein>
    <submittedName>
        <fullName evidence="1">Uncharacterized protein</fullName>
    </submittedName>
</protein>
<comment type="caution">
    <text evidence="1">The sequence shown here is derived from an EMBL/GenBank/DDBJ whole genome shotgun (WGS) entry which is preliminary data.</text>
</comment>
<dbReference type="Proteomes" id="UP000214646">
    <property type="component" value="Unassembled WGS sequence"/>
</dbReference>
<name>A0A225DMT7_9BACT</name>
<evidence type="ECO:0000313" key="1">
    <source>
        <dbReference type="EMBL" id="OWK38549.1"/>
    </source>
</evidence>
<sequence>MGGKSDEGTQESGLFKKCDQECHRFDCEAWAFYRFIVAFSRKVIR</sequence>
<accession>A0A225DMT7</accession>
<organism evidence="1 2">
    <name type="scientific">Fimbriiglobus ruber</name>
    <dbReference type="NCBI Taxonomy" id="1908690"/>
    <lineage>
        <taxon>Bacteria</taxon>
        <taxon>Pseudomonadati</taxon>
        <taxon>Planctomycetota</taxon>
        <taxon>Planctomycetia</taxon>
        <taxon>Gemmatales</taxon>
        <taxon>Gemmataceae</taxon>
        <taxon>Fimbriiglobus</taxon>
    </lineage>
</organism>
<keyword evidence="2" id="KW-1185">Reference proteome</keyword>
<dbReference type="AlphaFoldDB" id="A0A225DMT7"/>
<proteinExistence type="predicted"/>
<reference evidence="2" key="1">
    <citation type="submission" date="2017-06" db="EMBL/GenBank/DDBJ databases">
        <title>Genome analysis of Fimbriiglobus ruber SP5, the first member of the order Planctomycetales with confirmed chitinolytic capability.</title>
        <authorList>
            <person name="Ravin N.V."/>
            <person name="Rakitin A.L."/>
            <person name="Ivanova A.A."/>
            <person name="Beletsky A.V."/>
            <person name="Kulichevskaya I.S."/>
            <person name="Mardanov A.V."/>
            <person name="Dedysh S.N."/>
        </authorList>
    </citation>
    <scope>NUCLEOTIDE SEQUENCE [LARGE SCALE GENOMIC DNA]</scope>
    <source>
        <strain evidence="2">SP5</strain>
    </source>
</reference>
<gene>
    <name evidence="1" type="ORF">FRUB_07669</name>
</gene>
<dbReference type="EMBL" id="NIDE01000014">
    <property type="protein sequence ID" value="OWK38549.1"/>
    <property type="molecule type" value="Genomic_DNA"/>
</dbReference>